<accession>K0M9V0</accession>
<dbReference type="Proteomes" id="UP000008035">
    <property type="component" value="Chromosome"/>
</dbReference>
<proteinExistence type="predicted"/>
<protein>
    <recommendedName>
        <fullName evidence="2">Glycosyltransferase subfamily 4-like N-terminal domain-containing protein</fullName>
    </recommendedName>
</protein>
<dbReference type="InterPro" id="IPR028098">
    <property type="entry name" value="Glyco_trans_4-like_N"/>
</dbReference>
<sequence>MKRAERFLLVCYFDPNGIETVIDNIQHLKTYSQFSIEIFNLFGSTSPLSEGRMVNLDRYDGIILHNTISYNPVNLEAIDQRFTPSLKDFDGVKVMFKQDEQYRSGAIAGFIGSRRFDLILSCMWPEERHKMYPEDQVGNAQFMQMLTGYVTPKLRARKVGAIARDIDISYRGSLQPLCFGRLAYDKRTIGDDVIAAARGKGLTLDISSRWEDRLMGDDWFNFLARSKVTLGVESGASIFDFDGEVEALCRRLEADRERFSNEHEYSEWVLKQLEPYEGNVYYNQISPRHFEAGAARALQVMHDGRYSDIFKPWQHFIPLNRDMSNFDQVCEYVRDEKLRGEIVDRVYDEIIANPRYSMQGFVAEVDERLDQLLLDKPRVSRPVYRAAPSADKNALLICAHVPKIDPRVAWVADYAPAGMRIHVMGVDTNLAEATFKVKPGGTLESVIPRVDTARWRELFLREGMGGVGLQAMARLQMLCDRTPAELATMLGGPPDSARSADCAWLCAYLLRTNAALIDSVLQARGVDAIVVADFEALPAGAVLKEALGVPLIYDAHEFWPTSLGPDAQAWEVDTWHRFEQELLQVVDAGYTVSPGLAAYMAQFYGKPFEAMPNCEPLAAAAGVASTVSDAKAGNVCTFLFQGNFAAGRGLELLIKTWPATTESAHLLLRGPDRPYKQKMIDLARATGLLDRRIFFPDAVDEEQLVGEAAKADVGVIPYEPAVSVNNKFCSPNKLSQYMAAQLPILANNLAFVGAVIAEADAGKVVDFADSQALAQAVDALVADRQMRLECGLRAGRYFREKYHWEAVSAGFYRAVERCIDDAGRKTGGRFEMRPPMEVLPDATSPANVVALRGAKAYLYRVWNKLPYRVQDTLRPSARALLRAARRRR</sequence>
<evidence type="ECO:0000313" key="4">
    <source>
        <dbReference type="Proteomes" id="UP000008035"/>
    </source>
</evidence>
<dbReference type="Pfam" id="PF13692">
    <property type="entry name" value="Glyco_trans_1_4"/>
    <property type="match status" value="1"/>
</dbReference>
<dbReference type="PANTHER" id="PTHR46401:SF2">
    <property type="entry name" value="GLYCOSYLTRANSFERASE WBBK-RELATED"/>
    <property type="match status" value="1"/>
</dbReference>
<evidence type="ECO:0000259" key="2">
    <source>
        <dbReference type="Pfam" id="PF13579"/>
    </source>
</evidence>
<dbReference type="EMBL" id="HE965803">
    <property type="protein sequence ID" value="CCJ47467.1"/>
    <property type="molecule type" value="Genomic_DNA"/>
</dbReference>
<gene>
    <name evidence="3" type="ordered locus">BN117_0134</name>
</gene>
<dbReference type="GO" id="GO:0016757">
    <property type="term" value="F:glycosyltransferase activity"/>
    <property type="evidence" value="ECO:0007669"/>
    <property type="project" value="TreeGrafter"/>
</dbReference>
<dbReference type="Gene3D" id="3.40.50.2000">
    <property type="entry name" value="Glycogen Phosphorylase B"/>
    <property type="match status" value="2"/>
</dbReference>
<dbReference type="PANTHER" id="PTHR46401">
    <property type="entry name" value="GLYCOSYLTRANSFERASE WBBK-RELATED"/>
    <property type="match status" value="1"/>
</dbReference>
<evidence type="ECO:0000313" key="3">
    <source>
        <dbReference type="EMBL" id="CCJ47467.1"/>
    </source>
</evidence>
<organism evidence="3 4">
    <name type="scientific">Bordetella parapertussis (strain Bpp5)</name>
    <dbReference type="NCBI Taxonomy" id="1208660"/>
    <lineage>
        <taxon>Bacteria</taxon>
        <taxon>Pseudomonadati</taxon>
        <taxon>Pseudomonadota</taxon>
        <taxon>Betaproteobacteria</taxon>
        <taxon>Burkholderiales</taxon>
        <taxon>Alcaligenaceae</taxon>
        <taxon>Bordetella</taxon>
    </lineage>
</organism>
<dbReference type="KEGG" id="bpar:BN117_0134"/>
<reference evidence="3 4" key="1">
    <citation type="journal article" date="2012" name="BMC Genomics">
        <title>Comparative genomics of the classical Bordetella subspecies: the evolution and exchange of virulence-associated diversity amongst closely related pathogens.</title>
        <authorList>
            <person name="Park J."/>
            <person name="Zhang Y."/>
            <person name="Buboltz A.M."/>
            <person name="Zhang X."/>
            <person name="Schuster S.C."/>
            <person name="Ahuja U."/>
            <person name="Liu M."/>
            <person name="Miller J.F."/>
            <person name="Sebaihia M."/>
            <person name="Bentley S.D."/>
            <person name="Parkhill J."/>
            <person name="Harvill E.T."/>
        </authorList>
    </citation>
    <scope>NUCLEOTIDE SEQUENCE [LARGE SCALE GENOMIC DNA]</scope>
    <source>
        <strain evidence="3 4">Bpp5</strain>
    </source>
</reference>
<dbReference type="AlphaFoldDB" id="K0M9V0"/>
<keyword evidence="1" id="KW-0808">Transferase</keyword>
<evidence type="ECO:0000256" key="1">
    <source>
        <dbReference type="ARBA" id="ARBA00022679"/>
    </source>
</evidence>
<dbReference type="HOGENOM" id="CLU_327812_0_0_4"/>
<dbReference type="SUPFAM" id="SSF53756">
    <property type="entry name" value="UDP-Glycosyltransferase/glycogen phosphorylase"/>
    <property type="match status" value="1"/>
</dbReference>
<dbReference type="Pfam" id="PF13579">
    <property type="entry name" value="Glyco_trans_4_4"/>
    <property type="match status" value="1"/>
</dbReference>
<feature type="domain" description="Glycosyltransferase subfamily 4-like N-terminal" evidence="2">
    <location>
        <begin position="514"/>
        <end position="606"/>
    </location>
</feature>
<dbReference type="GO" id="GO:0009103">
    <property type="term" value="P:lipopolysaccharide biosynthetic process"/>
    <property type="evidence" value="ECO:0007669"/>
    <property type="project" value="TreeGrafter"/>
</dbReference>
<name>K0M9V0_BORPB</name>